<feature type="compositionally biased region" description="Polar residues" evidence="1">
    <location>
        <begin position="91"/>
        <end position="103"/>
    </location>
</feature>
<feature type="transmembrane region" description="Helical" evidence="2">
    <location>
        <begin position="65"/>
        <end position="83"/>
    </location>
</feature>
<accession>A0ABW4QAN4</accession>
<keyword evidence="4" id="KW-1185">Reference proteome</keyword>
<feature type="region of interest" description="Disordered" evidence="1">
    <location>
        <begin position="91"/>
        <end position="113"/>
    </location>
</feature>
<dbReference type="EMBL" id="JBHUGA010000060">
    <property type="protein sequence ID" value="MFD1847681.1"/>
    <property type="molecule type" value="Genomic_DNA"/>
</dbReference>
<sequence>MSSTVAESHPQEPRQGSSRADAGDDARGPYGEGGYNAGIAVFSYIIGGILVWSLIGWGLDNLLGTQWIVLVGGLLGAVGGFYLSHMHNLTRTTQAEPGSTPRDSSGKAGENPK</sequence>
<gene>
    <name evidence="3" type="ORF">ACFSFX_13895</name>
</gene>
<comment type="caution">
    <text evidence="3">The sequence shown here is derived from an EMBL/GenBank/DDBJ whole genome shotgun (WGS) entry which is preliminary data.</text>
</comment>
<keyword evidence="2" id="KW-0812">Transmembrane</keyword>
<keyword evidence="2" id="KW-0472">Membrane</keyword>
<evidence type="ECO:0008006" key="5">
    <source>
        <dbReference type="Google" id="ProtNLM"/>
    </source>
</evidence>
<evidence type="ECO:0000256" key="1">
    <source>
        <dbReference type="SAM" id="MobiDB-lite"/>
    </source>
</evidence>
<feature type="transmembrane region" description="Helical" evidence="2">
    <location>
        <begin position="37"/>
        <end position="59"/>
    </location>
</feature>
<reference evidence="4" key="1">
    <citation type="journal article" date="2019" name="Int. J. Syst. Evol. Microbiol.">
        <title>The Global Catalogue of Microorganisms (GCM) 10K type strain sequencing project: providing services to taxonomists for standard genome sequencing and annotation.</title>
        <authorList>
            <consortium name="The Broad Institute Genomics Platform"/>
            <consortium name="The Broad Institute Genome Sequencing Center for Infectious Disease"/>
            <person name="Wu L."/>
            <person name="Ma J."/>
        </authorList>
    </citation>
    <scope>NUCLEOTIDE SEQUENCE [LARGE SCALE GENOMIC DNA]</scope>
    <source>
        <strain evidence="4">JCM 11496</strain>
    </source>
</reference>
<protein>
    <recommendedName>
        <fullName evidence="5">AtpZ/AtpI family protein</fullName>
    </recommendedName>
</protein>
<evidence type="ECO:0000256" key="2">
    <source>
        <dbReference type="SAM" id="Phobius"/>
    </source>
</evidence>
<dbReference type="RefSeq" id="WP_343880759.1">
    <property type="nucleotide sequence ID" value="NZ_BAAAIJ010000051.1"/>
</dbReference>
<evidence type="ECO:0000313" key="3">
    <source>
        <dbReference type="EMBL" id="MFD1847681.1"/>
    </source>
</evidence>
<evidence type="ECO:0000313" key="4">
    <source>
        <dbReference type="Proteomes" id="UP001597307"/>
    </source>
</evidence>
<organism evidence="3 4">
    <name type="scientific">Arthrobacter flavus</name>
    <dbReference type="NCBI Taxonomy" id="95172"/>
    <lineage>
        <taxon>Bacteria</taxon>
        <taxon>Bacillati</taxon>
        <taxon>Actinomycetota</taxon>
        <taxon>Actinomycetes</taxon>
        <taxon>Micrococcales</taxon>
        <taxon>Micrococcaceae</taxon>
        <taxon>Arthrobacter</taxon>
    </lineage>
</organism>
<proteinExistence type="predicted"/>
<name>A0ABW4QAN4_9MICC</name>
<keyword evidence="2" id="KW-1133">Transmembrane helix</keyword>
<dbReference type="Proteomes" id="UP001597307">
    <property type="component" value="Unassembled WGS sequence"/>
</dbReference>
<feature type="region of interest" description="Disordered" evidence="1">
    <location>
        <begin position="1"/>
        <end position="29"/>
    </location>
</feature>